<proteinExistence type="predicted"/>
<organism evidence="2">
    <name type="scientific">Bifidobacterium aquikefiricola</name>
    <dbReference type="NCBI Taxonomy" id="3059038"/>
    <lineage>
        <taxon>Bacteria</taxon>
        <taxon>Bacillati</taxon>
        <taxon>Actinomycetota</taxon>
        <taxon>Actinomycetes</taxon>
        <taxon>Bifidobacteriales</taxon>
        <taxon>Bifidobacteriaceae</taxon>
        <taxon>Bifidobacterium</taxon>
    </lineage>
</organism>
<feature type="region of interest" description="Disordered" evidence="1">
    <location>
        <begin position="1"/>
        <end position="33"/>
    </location>
</feature>
<evidence type="ECO:0000313" key="2">
    <source>
        <dbReference type="EMBL" id="XDS44959.1"/>
    </source>
</evidence>
<dbReference type="AlphaFoldDB" id="A0AB39U7J7"/>
<dbReference type="RefSeq" id="WP_369344507.1">
    <property type="nucleotide sequence ID" value="NZ_CP129674.1"/>
</dbReference>
<sequence>MSTNAASRYGSSSIRASRSGFSTSGSQRPSRPGQLDQAIADQLSGGMDPQQISEISHVSAASLLNRVHQTQDPNIVQRVLTLVDREGVDIIAELWSDADPDSLPGILWRLYSLRSWMRRSSDVISELWALGEPVDTAASAIVGVDRPPVAQDIARTADSILSGAFQGDFAVALERAGAFCEVISLGIRAQCTRLQKASSDEVGSPSRSALATQLARSLHSAQALHTTGRDFVHGAHLWRQGSLE</sequence>
<gene>
    <name evidence="2" type="ORF">QN215_02175</name>
</gene>
<protein>
    <submittedName>
        <fullName evidence="2">Thymidine phosphorylase</fullName>
    </submittedName>
</protein>
<feature type="compositionally biased region" description="Low complexity" evidence="1">
    <location>
        <begin position="1"/>
        <end position="24"/>
    </location>
</feature>
<name>A0AB39U7J7_9BIFI</name>
<dbReference type="KEGG" id="baqk:QN215_02175"/>
<evidence type="ECO:0000256" key="1">
    <source>
        <dbReference type="SAM" id="MobiDB-lite"/>
    </source>
</evidence>
<dbReference type="EMBL" id="CP129674">
    <property type="protein sequence ID" value="XDS44959.1"/>
    <property type="molecule type" value="Genomic_DNA"/>
</dbReference>
<accession>A0AB39U7J7</accession>
<reference evidence="2" key="1">
    <citation type="submission" date="2023-07" db="EMBL/GenBank/DDBJ databases">
        <title>Bifidobacterium aquikefiriaerophilum sp. nov. and Bifidobacterium eccum sp. nov., isolated from water kefir.</title>
        <authorList>
            <person name="Breselge S."/>
            <person name="Bellassi P."/>
            <person name="Barcenilla C."/>
            <person name="Alvarez-Ordonez A."/>
            <person name="Morelli L."/>
            <person name="Cotter P.D."/>
        </authorList>
    </citation>
    <scope>NUCLEOTIDE SEQUENCE</scope>
    <source>
        <strain evidence="2">WK041_4_12</strain>
    </source>
</reference>